<accession>A0A0C9UAN8</accession>
<gene>
    <name evidence="2" type="ORF">M422DRAFT_272783</name>
</gene>
<reference evidence="2 3" key="1">
    <citation type="submission" date="2014-06" db="EMBL/GenBank/DDBJ databases">
        <title>Evolutionary Origins and Diversification of the Mycorrhizal Mutualists.</title>
        <authorList>
            <consortium name="DOE Joint Genome Institute"/>
            <consortium name="Mycorrhizal Genomics Consortium"/>
            <person name="Kohler A."/>
            <person name="Kuo A."/>
            <person name="Nagy L.G."/>
            <person name="Floudas D."/>
            <person name="Copeland A."/>
            <person name="Barry K.W."/>
            <person name="Cichocki N."/>
            <person name="Veneault-Fourrey C."/>
            <person name="LaButti K."/>
            <person name="Lindquist E.A."/>
            <person name="Lipzen A."/>
            <person name="Lundell T."/>
            <person name="Morin E."/>
            <person name="Murat C."/>
            <person name="Riley R."/>
            <person name="Ohm R."/>
            <person name="Sun H."/>
            <person name="Tunlid A."/>
            <person name="Henrissat B."/>
            <person name="Grigoriev I.V."/>
            <person name="Hibbett D.S."/>
            <person name="Martin F."/>
        </authorList>
    </citation>
    <scope>NUCLEOTIDE SEQUENCE [LARGE SCALE GENOMIC DNA]</scope>
    <source>
        <strain evidence="2 3">SS14</strain>
    </source>
</reference>
<protein>
    <submittedName>
        <fullName evidence="2">Unplaced genomic scaffold SPHSTscaffold_306, whole genome shotgun sequence</fullName>
    </submittedName>
</protein>
<dbReference type="OrthoDB" id="2422225at2759"/>
<dbReference type="Proteomes" id="UP000054279">
    <property type="component" value="Unassembled WGS sequence"/>
</dbReference>
<name>A0A0C9UAN8_SPHS4</name>
<evidence type="ECO:0000313" key="2">
    <source>
        <dbReference type="EMBL" id="KIJ26152.1"/>
    </source>
</evidence>
<dbReference type="EMBL" id="KN837381">
    <property type="protein sequence ID" value="KIJ26152.1"/>
    <property type="molecule type" value="Genomic_DNA"/>
</dbReference>
<feature type="compositionally biased region" description="Polar residues" evidence="1">
    <location>
        <begin position="11"/>
        <end position="29"/>
    </location>
</feature>
<evidence type="ECO:0000313" key="3">
    <source>
        <dbReference type="Proteomes" id="UP000054279"/>
    </source>
</evidence>
<proteinExistence type="predicted"/>
<keyword evidence="3" id="KW-1185">Reference proteome</keyword>
<evidence type="ECO:0000256" key="1">
    <source>
        <dbReference type="SAM" id="MobiDB-lite"/>
    </source>
</evidence>
<organism evidence="2 3">
    <name type="scientific">Sphaerobolus stellatus (strain SS14)</name>
    <dbReference type="NCBI Taxonomy" id="990650"/>
    <lineage>
        <taxon>Eukaryota</taxon>
        <taxon>Fungi</taxon>
        <taxon>Dikarya</taxon>
        <taxon>Basidiomycota</taxon>
        <taxon>Agaricomycotina</taxon>
        <taxon>Agaricomycetes</taxon>
        <taxon>Phallomycetidae</taxon>
        <taxon>Geastrales</taxon>
        <taxon>Sphaerobolaceae</taxon>
        <taxon>Sphaerobolus</taxon>
    </lineage>
</organism>
<sequence>MHDPRHHLQEGANSSQLPPPTNAMSNSEPSSFIQNLMNSVHIANHLCYYLYLNDTQLSMSTIPPHPTQNVIQRGGDIQVELANLYLDNDQIQRIHAMYQSGQIFQQLFTESIIDQKAAQTVLGAQGLDVMQLKEKGLKDLGNRWSRRWSKKNGPGHGQKERVLLQCQCGSSSEARKARDDMKKAKQGLSVNPENWSRKMPFDFTGCLAHIDVTYSQTSSCILRIAGIIVHDEACDKQEMQRLPPIPLHSHVWKIALKQINEGASIAAIQSNNRHFYESQLYEGQKGLDVVTANIRYLFLPQDSSRLYRMQARTQGVDLLQPPENNIDGWLDSQSSQYKPELAQAIFHYKARHQPSDRFKICIHTEEMKAAAWKYAHGGQLILDGTFGICDSRLLLFIGMAIDEKQHGVLIVFFLFSAPTGSQATHAGYDTDILAELLRSWALELGKGHNPEKTGFCLKVAITDTNTKERGALVAVWPSIWLLLCKFHTRMCWSNKRKTLIKMGTSVDYFKEQVVARLRVLDRSLIMSEDYPAACKLVEEERKYLTIMSTNKDTSASAKNGLVYLQYLTATWLIEPLWKSWSQYGRNEAAKILGVPVNHVAPTTNHLESFNRVLKKKYIRSFQKGGRRIRFDLLVFLLVTRVLPGIFQQRKSVAQYYEWLSQRFAQNAGGRDLVQERYSRLQEKNNQTPSESRFEFTWWLPEGQTNGKMRLRILSKIKELGTLAGWVLTQLLQPGLAAWKIFVLSHTNAILC</sequence>
<feature type="region of interest" description="Disordered" evidence="1">
    <location>
        <begin position="1"/>
        <end position="29"/>
    </location>
</feature>
<dbReference type="AlphaFoldDB" id="A0A0C9UAN8"/>
<dbReference type="HOGENOM" id="CLU_007844_0_1_1"/>